<feature type="domain" description="Myb/SANT-like DNA-binding" evidence="2">
    <location>
        <begin position="2"/>
        <end position="51"/>
    </location>
</feature>
<dbReference type="AlphaFoldDB" id="A0AA97KUF6"/>
<gene>
    <name evidence="4" type="primary">LOC129326221</name>
</gene>
<dbReference type="InterPro" id="IPR044822">
    <property type="entry name" value="Myb_DNA-bind_4"/>
</dbReference>
<dbReference type="PANTHER" id="PTHR47595">
    <property type="entry name" value="HEAT SHOCK 70 KDA PROTEIN 14"/>
    <property type="match status" value="1"/>
</dbReference>
<feature type="region of interest" description="Disordered" evidence="1">
    <location>
        <begin position="106"/>
        <end position="162"/>
    </location>
</feature>
<protein>
    <submittedName>
        <fullName evidence="4">Uncharacterized protein LOC129326221</fullName>
    </submittedName>
</protein>
<accession>A0AA97KUF6</accession>
<name>A0AA97KUF6_EUBMA</name>
<feature type="compositionally biased region" description="Basic and acidic residues" evidence="1">
    <location>
        <begin position="128"/>
        <end position="140"/>
    </location>
</feature>
<evidence type="ECO:0000259" key="2">
    <source>
        <dbReference type="Pfam" id="PF13837"/>
    </source>
</evidence>
<keyword evidence="3" id="KW-1185">Reference proteome</keyword>
<dbReference type="Pfam" id="PF13837">
    <property type="entry name" value="Myb_DNA-bind_4"/>
    <property type="match status" value="1"/>
</dbReference>
<evidence type="ECO:0000313" key="4">
    <source>
        <dbReference type="RefSeq" id="XP_054830358.1"/>
    </source>
</evidence>
<evidence type="ECO:0000313" key="3">
    <source>
        <dbReference type="Proteomes" id="UP001190640"/>
    </source>
</evidence>
<reference evidence="4" key="1">
    <citation type="submission" date="2025-08" db="UniProtKB">
        <authorList>
            <consortium name="RefSeq"/>
        </authorList>
    </citation>
    <scope>IDENTIFICATION</scope>
    <source>
        <tissue evidence="4">Blood</tissue>
    </source>
</reference>
<dbReference type="GeneID" id="129326221"/>
<feature type="region of interest" description="Disordered" evidence="1">
    <location>
        <begin position="298"/>
        <end position="318"/>
    </location>
</feature>
<proteinExistence type="predicted"/>
<feature type="compositionally biased region" description="Polar residues" evidence="1">
    <location>
        <begin position="106"/>
        <end position="121"/>
    </location>
</feature>
<dbReference type="KEGG" id="emc:129326221"/>
<evidence type="ECO:0000256" key="1">
    <source>
        <dbReference type="SAM" id="MobiDB-lite"/>
    </source>
</evidence>
<sequence>MMSSRGHQRTALECRNKTKAMHLEYKRVIAHNSTSGNGPVTCPYFRELDSILRGDASVKPRRIARSLNLGIGPQELIRPDVIMEGSEELFTHDLVTVDSALLRTSSPTTMYEQNHSTSSTDVADDDLDRTIDGLEDKENDPPGANAEGDADSESDLPMGHRLRDNNGRLNACLAELSPGTRLNQIRNRKRRNAALYGVADQMMNRSRQEHDAHLAEWRIDREVMCEWRSDERRLQREFLEQARSESDNFARAWQQNIAVMTDAVQTLKALGEMLTSQRQQPPVTQETEQLSQDVLTVSNRHTNSRRSCVGKPRDRLTL</sequence>
<dbReference type="RefSeq" id="XP_054830358.1">
    <property type="nucleotide sequence ID" value="XM_054974383.1"/>
</dbReference>
<dbReference type="PANTHER" id="PTHR47595:SF1">
    <property type="entry name" value="MYB_SANT-LIKE DNA-BINDING DOMAIN-CONTAINING PROTEIN"/>
    <property type="match status" value="1"/>
</dbReference>
<dbReference type="Proteomes" id="UP001190640">
    <property type="component" value="Chromosome 3"/>
</dbReference>
<organism evidence="3 4">
    <name type="scientific">Eublepharis macularius</name>
    <name type="common">Leopard gecko</name>
    <name type="synonym">Cyrtodactylus macularius</name>
    <dbReference type="NCBI Taxonomy" id="481883"/>
    <lineage>
        <taxon>Eukaryota</taxon>
        <taxon>Metazoa</taxon>
        <taxon>Chordata</taxon>
        <taxon>Craniata</taxon>
        <taxon>Vertebrata</taxon>
        <taxon>Euteleostomi</taxon>
        <taxon>Lepidosauria</taxon>
        <taxon>Squamata</taxon>
        <taxon>Bifurcata</taxon>
        <taxon>Gekkota</taxon>
        <taxon>Eublepharidae</taxon>
        <taxon>Eublepharinae</taxon>
        <taxon>Eublepharis</taxon>
    </lineage>
</organism>